<dbReference type="PANTHER" id="PTHR44167:SF24">
    <property type="entry name" value="SERINE_THREONINE-PROTEIN KINASE CHK2"/>
    <property type="match status" value="1"/>
</dbReference>
<dbReference type="GO" id="GO:0004674">
    <property type="term" value="F:protein serine/threonine kinase activity"/>
    <property type="evidence" value="ECO:0007669"/>
    <property type="project" value="UniProtKB-KW"/>
</dbReference>
<evidence type="ECO:0000259" key="1">
    <source>
        <dbReference type="PROSITE" id="PS50011"/>
    </source>
</evidence>
<gene>
    <name evidence="2" type="ORF">I4641_07390</name>
</gene>
<dbReference type="CDD" id="cd14014">
    <property type="entry name" value="STKc_PknB_like"/>
    <property type="match status" value="1"/>
</dbReference>
<keyword evidence="2" id="KW-0723">Serine/threonine-protein kinase</keyword>
<sequence>MSDNLAGKTLKEHYYLEKRLDSGGFGTIYLARDTFSAIGGTYVVKHFSPIYDNQAQLETAMRLFQQESDTLQKLGNHPQIPRIYDFFEEESHFFLVQEFIEGKTIEQELTEIDYFDRDRAIKFLSQTLEVLEFIHEAGYIHRDIKPSNLIRNRFDNRIFLIDFGAVKEKINPQNIGKEGQFTRTVGILSPGYTPDEQFHGKPEYCSDIYALGMVVIQAMTGKHPNKLYRNVNLELMWRDLLPPHINYDLNFLDLIDKMVEQQWQKRYQSATAILEALNLIYLAQNTEISTSFTNQKPTSIQEENSSISTENSPVIPDKNKLDKFKMLAGLGILSAIAIPSWLYLSSFRQGDFITYENEHIKVEYPAGWSRENRSNFLNNTMVFISPKESESDEFQERVAIIVEESSRPLSLTEYSNQAVNQIEKLANFILSPPRPTTLGRSDGKYVIYQGMDLDKKVKRQEVWTVNYKEIYTIIYTAEPDKFDKFLPKAEKMIESLEILN</sequence>
<organism evidence="2 3">
    <name type="scientific">Waterburya agarophytonicola KI4</name>
    <dbReference type="NCBI Taxonomy" id="2874699"/>
    <lineage>
        <taxon>Bacteria</taxon>
        <taxon>Bacillati</taxon>
        <taxon>Cyanobacteriota</taxon>
        <taxon>Cyanophyceae</taxon>
        <taxon>Pleurocapsales</taxon>
        <taxon>Hyellaceae</taxon>
        <taxon>Waterburya</taxon>
        <taxon>Waterburya agarophytonicola</taxon>
    </lineage>
</organism>
<reference evidence="2" key="1">
    <citation type="journal article" date="2021" name="Antonie Van Leeuwenhoek">
        <title>Draft genome and description of Waterburya agarophytonicola gen. nov. sp. nov. (Pleurocapsales, Cyanobacteria): a seaweed symbiont.</title>
        <authorList>
            <person name="Bonthond G."/>
            <person name="Shalygin S."/>
            <person name="Bayer T."/>
            <person name="Weinberger F."/>
        </authorList>
    </citation>
    <scope>NUCLEOTIDE SEQUENCE</scope>
    <source>
        <strain evidence="2">KI4</strain>
    </source>
</reference>
<dbReference type="EMBL" id="JADWDC010000012">
    <property type="protein sequence ID" value="MCC0176799.1"/>
    <property type="molecule type" value="Genomic_DNA"/>
</dbReference>
<dbReference type="GO" id="GO:0005524">
    <property type="term" value="F:ATP binding"/>
    <property type="evidence" value="ECO:0007669"/>
    <property type="project" value="InterPro"/>
</dbReference>
<evidence type="ECO:0000313" key="2">
    <source>
        <dbReference type="EMBL" id="MCC0176799.1"/>
    </source>
</evidence>
<evidence type="ECO:0000313" key="3">
    <source>
        <dbReference type="Proteomes" id="UP000729733"/>
    </source>
</evidence>
<dbReference type="Gene3D" id="1.10.510.10">
    <property type="entry name" value="Transferase(Phosphotransferase) domain 1"/>
    <property type="match status" value="1"/>
</dbReference>
<dbReference type="PANTHER" id="PTHR44167">
    <property type="entry name" value="OVARIAN-SPECIFIC SERINE/THREONINE-PROTEIN KINASE LOK-RELATED"/>
    <property type="match status" value="1"/>
</dbReference>
<dbReference type="SMART" id="SM00220">
    <property type="entry name" value="S_TKc"/>
    <property type="match status" value="1"/>
</dbReference>
<dbReference type="RefSeq" id="WP_229639836.1">
    <property type="nucleotide sequence ID" value="NZ_JADWDC010000012.1"/>
</dbReference>
<keyword evidence="2" id="KW-0808">Transferase</keyword>
<proteinExistence type="predicted"/>
<dbReference type="Gene3D" id="3.40.1000.10">
    <property type="entry name" value="Mog1/PsbP, alpha/beta/alpha sandwich"/>
    <property type="match status" value="1"/>
</dbReference>
<dbReference type="InterPro" id="IPR011009">
    <property type="entry name" value="Kinase-like_dom_sf"/>
</dbReference>
<protein>
    <submittedName>
        <fullName evidence="2">Serine/threonine protein kinase</fullName>
    </submittedName>
</protein>
<feature type="domain" description="Protein kinase" evidence="1">
    <location>
        <begin position="14"/>
        <end position="282"/>
    </location>
</feature>
<dbReference type="PROSITE" id="PS50011">
    <property type="entry name" value="PROTEIN_KINASE_DOM"/>
    <property type="match status" value="1"/>
</dbReference>
<dbReference type="AlphaFoldDB" id="A0A964BPC3"/>
<dbReference type="Pfam" id="PF00069">
    <property type="entry name" value="Pkinase"/>
    <property type="match status" value="1"/>
</dbReference>
<dbReference type="SUPFAM" id="SSF56112">
    <property type="entry name" value="Protein kinase-like (PK-like)"/>
    <property type="match status" value="1"/>
</dbReference>
<accession>A0A964BPC3</accession>
<keyword evidence="2" id="KW-0418">Kinase</keyword>
<dbReference type="Proteomes" id="UP000729733">
    <property type="component" value="Unassembled WGS sequence"/>
</dbReference>
<name>A0A964BPC3_9CYAN</name>
<keyword evidence="3" id="KW-1185">Reference proteome</keyword>
<dbReference type="InterPro" id="IPR000719">
    <property type="entry name" value="Prot_kinase_dom"/>
</dbReference>
<comment type="caution">
    <text evidence="2">The sequence shown here is derived from an EMBL/GenBank/DDBJ whole genome shotgun (WGS) entry which is preliminary data.</text>
</comment>